<dbReference type="EMBL" id="CACVKT020009609">
    <property type="protein sequence ID" value="CAC5422512.1"/>
    <property type="molecule type" value="Genomic_DNA"/>
</dbReference>
<keyword evidence="1 7" id="KW-0245">EGF-like domain</keyword>
<dbReference type="InterPro" id="IPR000742">
    <property type="entry name" value="EGF"/>
</dbReference>
<protein>
    <recommendedName>
        <fullName evidence="14">CSMD</fullName>
    </recommendedName>
</protein>
<organism evidence="12 13">
    <name type="scientific">Mytilus coruscus</name>
    <name type="common">Sea mussel</name>
    <dbReference type="NCBI Taxonomy" id="42192"/>
    <lineage>
        <taxon>Eukaryota</taxon>
        <taxon>Metazoa</taxon>
        <taxon>Spiralia</taxon>
        <taxon>Lophotrochozoa</taxon>
        <taxon>Mollusca</taxon>
        <taxon>Bivalvia</taxon>
        <taxon>Autobranchia</taxon>
        <taxon>Pteriomorphia</taxon>
        <taxon>Mytilida</taxon>
        <taxon>Mytiloidea</taxon>
        <taxon>Mytilidae</taxon>
        <taxon>Mytilinae</taxon>
        <taxon>Mytilus</taxon>
    </lineage>
</organism>
<dbReference type="OrthoDB" id="6162742at2759"/>
<dbReference type="Gene3D" id="2.10.70.10">
    <property type="entry name" value="Complement Module, domain 1"/>
    <property type="match status" value="1"/>
</dbReference>
<dbReference type="FunFam" id="2.10.25.10:FF:000321">
    <property type="entry name" value="Protein delta homolog 1"/>
    <property type="match status" value="1"/>
</dbReference>
<dbReference type="PROSITE" id="PS01186">
    <property type="entry name" value="EGF_2"/>
    <property type="match status" value="1"/>
</dbReference>
<proteinExistence type="predicted"/>
<feature type="transmembrane region" description="Helical" evidence="9">
    <location>
        <begin position="345"/>
        <end position="367"/>
    </location>
</feature>
<keyword evidence="9" id="KW-1133">Transmembrane helix</keyword>
<accession>A0A6J8ES52</accession>
<dbReference type="Pfam" id="PF00084">
    <property type="entry name" value="Sushi"/>
    <property type="match status" value="2"/>
</dbReference>
<keyword evidence="9" id="KW-0812">Transmembrane</keyword>
<dbReference type="SUPFAM" id="SSF57535">
    <property type="entry name" value="Complement control module/SCR domain"/>
    <property type="match status" value="2"/>
</dbReference>
<comment type="caution">
    <text evidence="7">Lacks conserved residue(s) required for the propagation of feature annotation.</text>
</comment>
<dbReference type="SMART" id="SM00181">
    <property type="entry name" value="EGF"/>
    <property type="match status" value="1"/>
</dbReference>
<keyword evidence="3" id="KW-0732">Signal</keyword>
<gene>
    <name evidence="12" type="ORF">MCOR_54558</name>
</gene>
<evidence type="ECO:0000256" key="9">
    <source>
        <dbReference type="SAM" id="Phobius"/>
    </source>
</evidence>
<dbReference type="InterPro" id="IPR035976">
    <property type="entry name" value="Sushi/SCR/CCP_sf"/>
</dbReference>
<dbReference type="AlphaFoldDB" id="A0A6J8ES52"/>
<evidence type="ECO:0000256" key="4">
    <source>
        <dbReference type="ARBA" id="ARBA00022737"/>
    </source>
</evidence>
<evidence type="ECO:0000313" key="13">
    <source>
        <dbReference type="Proteomes" id="UP000507470"/>
    </source>
</evidence>
<keyword evidence="6" id="KW-0325">Glycoprotein</keyword>
<dbReference type="Proteomes" id="UP000507470">
    <property type="component" value="Unassembled WGS sequence"/>
</dbReference>
<dbReference type="SMART" id="SM00032">
    <property type="entry name" value="CCP"/>
    <property type="match status" value="2"/>
</dbReference>
<keyword evidence="13" id="KW-1185">Reference proteome</keyword>
<name>A0A6J8ES52_MYTCO</name>
<keyword evidence="9" id="KW-0472">Membrane</keyword>
<evidence type="ECO:0000256" key="3">
    <source>
        <dbReference type="ARBA" id="ARBA00022729"/>
    </source>
</evidence>
<feature type="disulfide bond" evidence="7">
    <location>
        <begin position="210"/>
        <end position="219"/>
    </location>
</feature>
<evidence type="ECO:0000256" key="8">
    <source>
        <dbReference type="PROSITE-ProRule" id="PRU00302"/>
    </source>
</evidence>
<dbReference type="PANTHER" id="PTHR19325:SF560">
    <property type="entry name" value="SUSHI, VON WILLEBRAND FACTOR TYPE A, EGF AND PENTRAXIN DOMAIN-CONTAINING PROTEIN 1"/>
    <property type="match status" value="1"/>
</dbReference>
<evidence type="ECO:0000256" key="7">
    <source>
        <dbReference type="PROSITE-ProRule" id="PRU00076"/>
    </source>
</evidence>
<dbReference type="CDD" id="cd00054">
    <property type="entry name" value="EGF_CA"/>
    <property type="match status" value="1"/>
</dbReference>
<dbReference type="PANTHER" id="PTHR19325">
    <property type="entry name" value="COMPLEMENT COMPONENT-RELATED SUSHI DOMAIN-CONTAINING"/>
    <property type="match status" value="1"/>
</dbReference>
<sequence>MYSSMSDASCALPADMKNTVWEYNYTDVSGNSEHSTNLNIATTTLQNSVINLNAFGTTIRDWTCINSLDVSDTTTVVVFKSDTSFTSGPSSGNRRLYLCMKLTKVTTDLYYFHLLSDIETSIFPYERVFISEENNAPRDDAPMCSTFCQYTDSPNIRTLRRQGTNDVLPNDASLCEPCESACDMNDICNPNPCQNNGTSIDLTDSFNCTCAPGWEDDNCTTVMTCDYPDTVPHTTNVTSGNELDDSITFSCAVGYENISGDTLITCRSDAQVKCPNPSFVTFAVISSQTGSHYLDKITYTCDTGYERIGGNLVRTCKEDKQWNGTPPVCSVKNTVTKILRQYSRLITVGGLIICGLLVVVIAFCCLLKGRSKDTYMDTSTIDVILQNKTWDLEDAHQTATNENKRRKDLNAHLSKCLKDKFRVTVMV</sequence>
<dbReference type="PROSITE" id="PS50026">
    <property type="entry name" value="EGF_3"/>
    <property type="match status" value="1"/>
</dbReference>
<keyword evidence="4" id="KW-0677">Repeat</keyword>
<dbReference type="CDD" id="cd00033">
    <property type="entry name" value="CCP"/>
    <property type="match status" value="1"/>
</dbReference>
<evidence type="ECO:0000313" key="12">
    <source>
        <dbReference type="EMBL" id="CAC5422512.1"/>
    </source>
</evidence>
<evidence type="ECO:0000256" key="2">
    <source>
        <dbReference type="ARBA" id="ARBA00022659"/>
    </source>
</evidence>
<reference evidence="12 13" key="1">
    <citation type="submission" date="2020-06" db="EMBL/GenBank/DDBJ databases">
        <authorList>
            <person name="Li R."/>
            <person name="Bekaert M."/>
        </authorList>
    </citation>
    <scope>NUCLEOTIDE SEQUENCE [LARGE SCALE GENOMIC DNA]</scope>
    <source>
        <strain evidence="13">wild</strain>
    </source>
</reference>
<dbReference type="Gene3D" id="2.10.25.10">
    <property type="entry name" value="Laminin"/>
    <property type="match status" value="1"/>
</dbReference>
<evidence type="ECO:0000256" key="6">
    <source>
        <dbReference type="ARBA" id="ARBA00023180"/>
    </source>
</evidence>
<evidence type="ECO:0000256" key="1">
    <source>
        <dbReference type="ARBA" id="ARBA00022536"/>
    </source>
</evidence>
<evidence type="ECO:0000256" key="5">
    <source>
        <dbReference type="ARBA" id="ARBA00023157"/>
    </source>
</evidence>
<evidence type="ECO:0000259" key="11">
    <source>
        <dbReference type="PROSITE" id="PS50923"/>
    </source>
</evidence>
<dbReference type="SUPFAM" id="SSF57196">
    <property type="entry name" value="EGF/Laminin"/>
    <property type="match status" value="1"/>
</dbReference>
<evidence type="ECO:0008006" key="14">
    <source>
        <dbReference type="Google" id="ProtNLM"/>
    </source>
</evidence>
<dbReference type="InterPro" id="IPR000436">
    <property type="entry name" value="Sushi_SCR_CCP_dom"/>
</dbReference>
<dbReference type="PROSITE" id="PS50923">
    <property type="entry name" value="SUSHI"/>
    <property type="match status" value="1"/>
</dbReference>
<evidence type="ECO:0000259" key="10">
    <source>
        <dbReference type="PROSITE" id="PS50026"/>
    </source>
</evidence>
<keyword evidence="5 7" id="KW-1015">Disulfide bond</keyword>
<dbReference type="InterPro" id="IPR050350">
    <property type="entry name" value="Compl-Cell_Adhes-Reg"/>
</dbReference>
<dbReference type="Pfam" id="PF00008">
    <property type="entry name" value="EGF"/>
    <property type="match status" value="1"/>
</dbReference>
<keyword evidence="2 8" id="KW-0768">Sushi</keyword>
<feature type="domain" description="EGF-like" evidence="10">
    <location>
        <begin position="184"/>
        <end position="220"/>
    </location>
</feature>
<feature type="domain" description="Sushi" evidence="11">
    <location>
        <begin position="272"/>
        <end position="331"/>
    </location>
</feature>